<evidence type="ECO:0000313" key="2">
    <source>
        <dbReference type="WBParaSite" id="JU765_v2.g13070.t1"/>
    </source>
</evidence>
<reference evidence="2" key="1">
    <citation type="submission" date="2022-11" db="UniProtKB">
        <authorList>
            <consortium name="WormBaseParasite"/>
        </authorList>
    </citation>
    <scope>IDENTIFICATION</scope>
</reference>
<evidence type="ECO:0000313" key="1">
    <source>
        <dbReference type="Proteomes" id="UP000887576"/>
    </source>
</evidence>
<accession>A0AC34Q554</accession>
<proteinExistence type="predicted"/>
<organism evidence="1 2">
    <name type="scientific">Panagrolaimus sp. JU765</name>
    <dbReference type="NCBI Taxonomy" id="591449"/>
    <lineage>
        <taxon>Eukaryota</taxon>
        <taxon>Metazoa</taxon>
        <taxon>Ecdysozoa</taxon>
        <taxon>Nematoda</taxon>
        <taxon>Chromadorea</taxon>
        <taxon>Rhabditida</taxon>
        <taxon>Tylenchina</taxon>
        <taxon>Panagrolaimomorpha</taxon>
        <taxon>Panagrolaimoidea</taxon>
        <taxon>Panagrolaimidae</taxon>
        <taxon>Panagrolaimus</taxon>
    </lineage>
</organism>
<dbReference type="Proteomes" id="UP000887576">
    <property type="component" value="Unplaced"/>
</dbReference>
<name>A0AC34Q554_9BILA</name>
<dbReference type="WBParaSite" id="JU765_v2.g13070.t1">
    <property type="protein sequence ID" value="JU765_v2.g13070.t1"/>
    <property type="gene ID" value="JU765_v2.g13070"/>
</dbReference>
<sequence>MSTPKEVYQTLKRSISATTNGLMSTSLLKGDRQQSVKDGTIKWIHPPDTLIRGRVNYGVKMLGQVEVAEPKGAHVIRDAIHAINFQVQVNRSLLSSAEAKPKKVELQINTQSVTIVDLKSKLVLHRHPLNKISFCADDKRNKRVFAYIAVSDDGKYICYLFRSDKLAEQITLTIGEAFDLALQQYIQDKGLNKPVIKESESDDVVQLKKRIAELEFENRYMKNEIQSLQRRCGIPIEPINIPKMPEAPEATPMIPDTPIPMVPLAFRNITNTPPVIAPINPPPNNSRRQKTGDLLSGVELNGPEVGKKLENLNLDKMDDVFDNDFDPRSAEKKDTFGLEPFGPTPSLAEGAIKNHADELKEMLGECDQRIQQVAGFNHASFEFGDLGALGQEEEYVTPSITYEK</sequence>
<protein>
    <submittedName>
        <fullName evidence="2">PID domain-containing protein</fullName>
    </submittedName>
</protein>